<dbReference type="Proteomes" id="UP000000466">
    <property type="component" value="Chromosome"/>
</dbReference>
<name>K4KIF4_SIMAS</name>
<keyword evidence="1" id="KW-0732">Signal</keyword>
<feature type="signal peptide" evidence="1">
    <location>
        <begin position="1"/>
        <end position="24"/>
    </location>
</feature>
<dbReference type="AlphaFoldDB" id="K4KIF4"/>
<dbReference type="HOGENOM" id="CLU_1721112_0_0_6"/>
<proteinExistence type="predicted"/>
<organism evidence="2 3">
    <name type="scientific">Simiduia agarivorans (strain DSM 21679 / JCM 13881 / BCRC 17597 / SA1)</name>
    <dbReference type="NCBI Taxonomy" id="1117647"/>
    <lineage>
        <taxon>Bacteria</taxon>
        <taxon>Pseudomonadati</taxon>
        <taxon>Pseudomonadota</taxon>
        <taxon>Gammaproteobacteria</taxon>
        <taxon>Cellvibrionales</taxon>
        <taxon>Cellvibrionaceae</taxon>
        <taxon>Simiduia</taxon>
    </lineage>
</organism>
<evidence type="ECO:0000313" key="2">
    <source>
        <dbReference type="EMBL" id="AFU97985.1"/>
    </source>
</evidence>
<accession>K4KIF4</accession>
<dbReference type="EMBL" id="CP003746">
    <property type="protein sequence ID" value="AFU97985.1"/>
    <property type="molecule type" value="Genomic_DNA"/>
</dbReference>
<reference evidence="2 3" key="1">
    <citation type="journal article" date="2013" name="Genome Announc.">
        <title>Complete genome sequence of Simiduia agarivorans SA1(T), a marine bacterium able to degrade a variety of polysaccharides.</title>
        <authorList>
            <person name="Lin S.Y."/>
            <person name="Shieh W.Y."/>
            <person name="Chen J.S."/>
            <person name="Tang S.L."/>
        </authorList>
    </citation>
    <scope>NUCLEOTIDE SEQUENCE [LARGE SCALE GENOMIC DNA]</scope>
    <source>
        <strain evidence="3">DSM 21679 / JCM 13881 / BCRC 17597 / SA1</strain>
    </source>
</reference>
<dbReference type="KEGG" id="saga:M5M_03880"/>
<feature type="chain" id="PRO_5003879770" evidence="1">
    <location>
        <begin position="25"/>
        <end position="152"/>
    </location>
</feature>
<dbReference type="STRING" id="1117647.M5M_03880"/>
<gene>
    <name evidence="2" type="ordered locus">M5M_03880</name>
</gene>
<protein>
    <submittedName>
        <fullName evidence="2">Uncharacterized protein</fullName>
    </submittedName>
</protein>
<sequence length="152" mass="14889">MSPVLMCAGRASMPMCIIATTSHATTTAITVTTTAVGTVGMAATGASRCHTTTAPINGMIGTITSVGTDATIIVVITMAIRAAIAIAMITIAAGTGATIVAGTMTIAVATGAMTVAGGMMIADDTGVTIGVVTEATTEPAIATMNELAEPKR</sequence>
<keyword evidence="3" id="KW-1185">Reference proteome</keyword>
<evidence type="ECO:0000256" key="1">
    <source>
        <dbReference type="SAM" id="SignalP"/>
    </source>
</evidence>
<evidence type="ECO:0000313" key="3">
    <source>
        <dbReference type="Proteomes" id="UP000000466"/>
    </source>
</evidence>